<dbReference type="FunFam" id="1.25.40.10:FF:001373">
    <property type="entry name" value="Tetratricopeptide repeat domain 26"/>
    <property type="match status" value="1"/>
</dbReference>
<sequence length="646" mass="74883">MDFQILYGAYFRPLLEYANQVVYSGRTKDVTLIERSQRAATRMVAGLKSVDYETRLAMLDLFPLEYRRLRGDLILTYALFEQSLANRFFTVDPANTRRGHTSQKVSAVHVPTTAVRKEIPKLEDFLSRRDYTGALTLLEFERSCSNSTLETDLWIAYAAFHLGDYKRAADEYKKILSRKDAPDEVSIYLACCYFFLGMYQEAMAHAKEGPSCRLQNRVLFHVAHKFSDERLLLNYHNSLADVLEDQLSLASIHCLRSHHQEAIDIYKRILLDNREYLALNVNIALCYYKIDYFDISQEVLGIYLQKYPDSATAINLKACINFRLFNGKAAEAELKALQEMASPSFTYARDLIRHNLVVFRNGEGALQILPPLLDVLPEARLNLVIYHLKNEEIHEAFELIKDMEPSTPQEYVLKGVVHAILGQDQGSREHLKLAQQYFQLVGGSASECDTISGRQCMASCFFLLRQFDDVLIYLNSIKSYFYNDDTFNYNYAQAKAAIGAYKEAQEIFSLIQSERLRSEYTYLSWLARCYIMNKQGRLAWELYLKMETSTESFSLLQLIANDCYKMAQFYYAAKAFDVLERLDQNPEYWEGKRGACVGEFQLIIDGQEPKERLREIIQILRNTNNPQTEYFIRIMKKWAKENRVPV</sequence>
<dbReference type="InterPro" id="IPR030511">
    <property type="entry name" value="TTC26"/>
</dbReference>
<evidence type="ECO:0000313" key="7">
    <source>
        <dbReference type="Proteomes" id="UP000054324"/>
    </source>
</evidence>
<dbReference type="KEGG" id="ovi:T265_01086"/>
<dbReference type="PANTHER" id="PTHR14781">
    <property type="entry name" value="INTRAFLAGELLAR TRANSPORT PROTEIN 56"/>
    <property type="match status" value="1"/>
</dbReference>
<evidence type="ECO:0000256" key="2">
    <source>
        <dbReference type="ARBA" id="ARBA00007834"/>
    </source>
</evidence>
<dbReference type="SUPFAM" id="SSF48452">
    <property type="entry name" value="TPR-like"/>
    <property type="match status" value="2"/>
</dbReference>
<dbReference type="FunFam" id="1.25.40.10:FF:000588">
    <property type="entry name" value="Intraflagellar transport protein 56"/>
    <property type="match status" value="1"/>
</dbReference>
<keyword evidence="5" id="KW-0966">Cell projection</keyword>
<evidence type="ECO:0000256" key="1">
    <source>
        <dbReference type="ARBA" id="ARBA00004138"/>
    </source>
</evidence>
<dbReference type="OrthoDB" id="95390at2759"/>
<dbReference type="STRING" id="6198.A0A075AJ96"/>
<comment type="similarity">
    <text evidence="2">Belongs to the IFT56 family.</text>
</comment>
<dbReference type="RefSeq" id="XP_009163293.1">
    <property type="nucleotide sequence ID" value="XM_009165029.1"/>
</dbReference>
<protein>
    <recommendedName>
        <fullName evidence="8">Tetratricopeptide repeat protein</fullName>
    </recommendedName>
</protein>
<dbReference type="EMBL" id="KL596629">
    <property type="protein sequence ID" value="KER32999.1"/>
    <property type="molecule type" value="Genomic_DNA"/>
</dbReference>
<dbReference type="GeneID" id="20315274"/>
<dbReference type="Gene3D" id="1.25.40.10">
    <property type="entry name" value="Tetratricopeptide repeat domain"/>
    <property type="match status" value="3"/>
</dbReference>
<keyword evidence="3" id="KW-0677">Repeat</keyword>
<reference evidence="6 7" key="1">
    <citation type="submission" date="2013-11" db="EMBL/GenBank/DDBJ databases">
        <title>Opisthorchis viverrini - life in the bile duct.</title>
        <authorList>
            <person name="Young N.D."/>
            <person name="Nagarajan N."/>
            <person name="Lin S.J."/>
            <person name="Korhonen P.K."/>
            <person name="Jex A.R."/>
            <person name="Hall R.S."/>
            <person name="Safavi-Hemami H."/>
            <person name="Kaewkong W."/>
            <person name="Bertrand D."/>
            <person name="Gao S."/>
            <person name="Seet Q."/>
            <person name="Wongkham S."/>
            <person name="Teh B.T."/>
            <person name="Wongkham C."/>
            <person name="Intapan P.M."/>
            <person name="Maleewong W."/>
            <person name="Yang X."/>
            <person name="Hu M."/>
            <person name="Wang Z."/>
            <person name="Hofmann A."/>
            <person name="Sternberg P.W."/>
            <person name="Tan P."/>
            <person name="Wang J."/>
            <person name="Gasser R.B."/>
        </authorList>
    </citation>
    <scope>NUCLEOTIDE SEQUENCE [LARGE SCALE GENOMIC DNA]</scope>
</reference>
<accession>A0A075AJ96</accession>
<evidence type="ECO:0000256" key="4">
    <source>
        <dbReference type="ARBA" id="ARBA00022803"/>
    </source>
</evidence>
<dbReference type="Pfam" id="PF04733">
    <property type="entry name" value="Coatomer_E"/>
    <property type="match status" value="1"/>
</dbReference>
<dbReference type="GO" id="GO:0120170">
    <property type="term" value="F:intraciliary transport particle B binding"/>
    <property type="evidence" value="ECO:0007669"/>
    <property type="project" value="TreeGrafter"/>
</dbReference>
<evidence type="ECO:0000256" key="3">
    <source>
        <dbReference type="ARBA" id="ARBA00022737"/>
    </source>
</evidence>
<evidence type="ECO:0008006" key="8">
    <source>
        <dbReference type="Google" id="ProtNLM"/>
    </source>
</evidence>
<evidence type="ECO:0000313" key="6">
    <source>
        <dbReference type="EMBL" id="KER32999.1"/>
    </source>
</evidence>
<name>A0A075AJ96_OPIVI</name>
<dbReference type="GO" id="GO:0036064">
    <property type="term" value="C:ciliary basal body"/>
    <property type="evidence" value="ECO:0007669"/>
    <property type="project" value="TreeGrafter"/>
</dbReference>
<dbReference type="InterPro" id="IPR011990">
    <property type="entry name" value="TPR-like_helical_dom_sf"/>
</dbReference>
<dbReference type="CTD" id="20315274"/>
<dbReference type="PANTHER" id="PTHR14781:SF0">
    <property type="entry name" value="INTRAFLAGELLAR TRANSPORT PROTEIN 56"/>
    <property type="match status" value="1"/>
</dbReference>
<proteinExistence type="inferred from homology"/>
<dbReference type="GO" id="GO:0035735">
    <property type="term" value="P:intraciliary transport involved in cilium assembly"/>
    <property type="evidence" value="ECO:0007669"/>
    <property type="project" value="TreeGrafter"/>
</dbReference>
<organism evidence="6 7">
    <name type="scientific">Opisthorchis viverrini</name>
    <name type="common">Southeast Asian liver fluke</name>
    <dbReference type="NCBI Taxonomy" id="6198"/>
    <lineage>
        <taxon>Eukaryota</taxon>
        <taxon>Metazoa</taxon>
        <taxon>Spiralia</taxon>
        <taxon>Lophotrochozoa</taxon>
        <taxon>Platyhelminthes</taxon>
        <taxon>Trematoda</taxon>
        <taxon>Digenea</taxon>
        <taxon>Opisthorchiida</taxon>
        <taxon>Opisthorchiata</taxon>
        <taxon>Opisthorchiidae</taxon>
        <taxon>Opisthorchis</taxon>
    </lineage>
</organism>
<evidence type="ECO:0000256" key="5">
    <source>
        <dbReference type="ARBA" id="ARBA00023273"/>
    </source>
</evidence>
<dbReference type="AlphaFoldDB" id="A0A075AJ96"/>
<keyword evidence="7" id="KW-1185">Reference proteome</keyword>
<keyword evidence="4" id="KW-0802">TPR repeat</keyword>
<comment type="subcellular location">
    <subcellularLocation>
        <location evidence="1">Cell projection</location>
        <location evidence="1">Cilium</location>
    </subcellularLocation>
</comment>
<dbReference type="Proteomes" id="UP000054324">
    <property type="component" value="Unassembled WGS sequence"/>
</dbReference>
<dbReference type="GO" id="GO:0030992">
    <property type="term" value="C:intraciliary transport particle B"/>
    <property type="evidence" value="ECO:0007669"/>
    <property type="project" value="TreeGrafter"/>
</dbReference>
<gene>
    <name evidence="6" type="ORF">T265_01086</name>
</gene>
<dbReference type="GO" id="GO:0097546">
    <property type="term" value="C:ciliary base"/>
    <property type="evidence" value="ECO:0007669"/>
    <property type="project" value="TreeGrafter"/>
</dbReference>
<dbReference type="GO" id="GO:0035720">
    <property type="term" value="P:intraciliary anterograde transport"/>
    <property type="evidence" value="ECO:0007669"/>
    <property type="project" value="TreeGrafter"/>
</dbReference>